<comment type="caution">
    <text evidence="2">The sequence shown here is derived from an EMBL/GenBank/DDBJ whole genome shotgun (WGS) entry which is preliminary data.</text>
</comment>
<organism evidence="2 3">
    <name type="scientific">Rubroshorea leprosula</name>
    <dbReference type="NCBI Taxonomy" id="152421"/>
    <lineage>
        <taxon>Eukaryota</taxon>
        <taxon>Viridiplantae</taxon>
        <taxon>Streptophyta</taxon>
        <taxon>Embryophyta</taxon>
        <taxon>Tracheophyta</taxon>
        <taxon>Spermatophyta</taxon>
        <taxon>Magnoliopsida</taxon>
        <taxon>eudicotyledons</taxon>
        <taxon>Gunneridae</taxon>
        <taxon>Pentapetalae</taxon>
        <taxon>rosids</taxon>
        <taxon>malvids</taxon>
        <taxon>Malvales</taxon>
        <taxon>Dipterocarpaceae</taxon>
        <taxon>Rubroshorea</taxon>
    </lineage>
</organism>
<keyword evidence="1" id="KW-0812">Transmembrane</keyword>
<evidence type="ECO:0000313" key="2">
    <source>
        <dbReference type="EMBL" id="GKV47505.1"/>
    </source>
</evidence>
<feature type="transmembrane region" description="Helical" evidence="1">
    <location>
        <begin position="12"/>
        <end position="37"/>
    </location>
</feature>
<dbReference type="AlphaFoldDB" id="A0AAV5MD82"/>
<name>A0AAV5MD82_9ROSI</name>
<accession>A0AAV5MD82</accession>
<keyword evidence="3" id="KW-1185">Reference proteome</keyword>
<keyword evidence="1" id="KW-0472">Membrane</keyword>
<sequence>MLDTRFQMCTNLLVSLNLIAQVAGTMEGLHFLSSFWIPFSPF</sequence>
<dbReference type="EMBL" id="BPVZ01000229">
    <property type="protein sequence ID" value="GKV47505.1"/>
    <property type="molecule type" value="Genomic_DNA"/>
</dbReference>
<keyword evidence="1" id="KW-1133">Transmembrane helix</keyword>
<gene>
    <name evidence="2" type="ORF">SLEP1_g54406</name>
</gene>
<protein>
    <submittedName>
        <fullName evidence="2">Uncharacterized protein</fullName>
    </submittedName>
</protein>
<reference evidence="2 3" key="1">
    <citation type="journal article" date="2021" name="Commun. Biol.">
        <title>The genome of Shorea leprosula (Dipterocarpaceae) highlights the ecological relevance of drought in aseasonal tropical rainforests.</title>
        <authorList>
            <person name="Ng K.K.S."/>
            <person name="Kobayashi M.J."/>
            <person name="Fawcett J.A."/>
            <person name="Hatakeyama M."/>
            <person name="Paape T."/>
            <person name="Ng C.H."/>
            <person name="Ang C.C."/>
            <person name="Tnah L.H."/>
            <person name="Lee C.T."/>
            <person name="Nishiyama T."/>
            <person name="Sese J."/>
            <person name="O'Brien M.J."/>
            <person name="Copetti D."/>
            <person name="Mohd Noor M.I."/>
            <person name="Ong R.C."/>
            <person name="Putra M."/>
            <person name="Sireger I.Z."/>
            <person name="Indrioko S."/>
            <person name="Kosugi Y."/>
            <person name="Izuno A."/>
            <person name="Isagi Y."/>
            <person name="Lee S.L."/>
            <person name="Shimizu K.K."/>
        </authorList>
    </citation>
    <scope>NUCLEOTIDE SEQUENCE [LARGE SCALE GENOMIC DNA]</scope>
    <source>
        <strain evidence="2">214</strain>
    </source>
</reference>
<dbReference type="Proteomes" id="UP001054252">
    <property type="component" value="Unassembled WGS sequence"/>
</dbReference>
<evidence type="ECO:0000313" key="3">
    <source>
        <dbReference type="Proteomes" id="UP001054252"/>
    </source>
</evidence>
<proteinExistence type="predicted"/>
<evidence type="ECO:0000256" key="1">
    <source>
        <dbReference type="SAM" id="Phobius"/>
    </source>
</evidence>